<evidence type="ECO:0000313" key="1">
    <source>
        <dbReference type="EMBL" id="KAL3504141.1"/>
    </source>
</evidence>
<accession>A0ABD2Y9J6</accession>
<comment type="caution">
    <text evidence="1">The sequence shown here is derived from an EMBL/GenBank/DDBJ whole genome shotgun (WGS) entry which is preliminary data.</text>
</comment>
<proteinExistence type="predicted"/>
<organism evidence="1 2">
    <name type="scientific">Cinchona calisaya</name>
    <dbReference type="NCBI Taxonomy" id="153742"/>
    <lineage>
        <taxon>Eukaryota</taxon>
        <taxon>Viridiplantae</taxon>
        <taxon>Streptophyta</taxon>
        <taxon>Embryophyta</taxon>
        <taxon>Tracheophyta</taxon>
        <taxon>Spermatophyta</taxon>
        <taxon>Magnoliopsida</taxon>
        <taxon>eudicotyledons</taxon>
        <taxon>Gunneridae</taxon>
        <taxon>Pentapetalae</taxon>
        <taxon>asterids</taxon>
        <taxon>lamiids</taxon>
        <taxon>Gentianales</taxon>
        <taxon>Rubiaceae</taxon>
        <taxon>Cinchonoideae</taxon>
        <taxon>Cinchoneae</taxon>
        <taxon>Cinchona</taxon>
    </lineage>
</organism>
<gene>
    <name evidence="1" type="ORF">ACH5RR_033982</name>
</gene>
<dbReference type="Proteomes" id="UP001630127">
    <property type="component" value="Unassembled WGS sequence"/>
</dbReference>
<reference evidence="1 2" key="1">
    <citation type="submission" date="2024-11" db="EMBL/GenBank/DDBJ databases">
        <title>A near-complete genome assembly of Cinchona calisaya.</title>
        <authorList>
            <person name="Lian D.C."/>
            <person name="Zhao X.W."/>
            <person name="Wei L."/>
        </authorList>
    </citation>
    <scope>NUCLEOTIDE SEQUENCE [LARGE SCALE GENOMIC DNA]</scope>
    <source>
        <tissue evidence="1">Nenye</tissue>
    </source>
</reference>
<keyword evidence="2" id="KW-1185">Reference proteome</keyword>
<dbReference type="EMBL" id="JBJUIK010000014">
    <property type="protein sequence ID" value="KAL3504141.1"/>
    <property type="molecule type" value="Genomic_DNA"/>
</dbReference>
<protein>
    <submittedName>
        <fullName evidence="1">Uncharacterized protein</fullName>
    </submittedName>
</protein>
<evidence type="ECO:0000313" key="2">
    <source>
        <dbReference type="Proteomes" id="UP001630127"/>
    </source>
</evidence>
<dbReference type="AlphaFoldDB" id="A0ABD2Y9J6"/>
<name>A0ABD2Y9J6_9GENT</name>
<sequence length="128" mass="14803">MVGIDWKTGIAAKAWESVARKEKIEVLELKLRKREGFVEAIPKNLIYLKSRRKTLEDQLAQILVEDKGCSNKITNELAIEPQEANYAITDLLIEEISFDSEHLDRKLRIYSALPSILKTNLLQLQYEF</sequence>